<dbReference type="PANTHER" id="PTHR33428">
    <property type="entry name" value="CHLOROPHYLLASE-2, CHLOROPLASTIC"/>
    <property type="match status" value="1"/>
</dbReference>
<organism evidence="3 4">
    <name type="scientific">Olivibacter oleidegradans</name>
    <dbReference type="NCBI Taxonomy" id="760123"/>
    <lineage>
        <taxon>Bacteria</taxon>
        <taxon>Pseudomonadati</taxon>
        <taxon>Bacteroidota</taxon>
        <taxon>Sphingobacteriia</taxon>
        <taxon>Sphingobacteriales</taxon>
        <taxon>Sphingobacteriaceae</taxon>
        <taxon>Olivibacter</taxon>
    </lineage>
</organism>
<keyword evidence="2" id="KW-0812">Transmembrane</keyword>
<gene>
    <name evidence="3" type="ORF">ACFFI0_12075</name>
</gene>
<evidence type="ECO:0000313" key="3">
    <source>
        <dbReference type="EMBL" id="MFC0319051.1"/>
    </source>
</evidence>
<dbReference type="Gene3D" id="3.40.50.1820">
    <property type="entry name" value="alpha/beta hydrolase"/>
    <property type="match status" value="1"/>
</dbReference>
<evidence type="ECO:0000256" key="2">
    <source>
        <dbReference type="SAM" id="Phobius"/>
    </source>
</evidence>
<evidence type="ECO:0000256" key="1">
    <source>
        <dbReference type="SAM" id="MobiDB-lite"/>
    </source>
</evidence>
<feature type="transmembrane region" description="Helical" evidence="2">
    <location>
        <begin position="66"/>
        <end position="90"/>
    </location>
</feature>
<evidence type="ECO:0008006" key="5">
    <source>
        <dbReference type="Google" id="ProtNLM"/>
    </source>
</evidence>
<dbReference type="InterPro" id="IPR017395">
    <property type="entry name" value="Chlorophyllase-like"/>
</dbReference>
<keyword evidence="2" id="KW-1133">Transmembrane helix</keyword>
<reference evidence="3 4" key="1">
    <citation type="submission" date="2024-09" db="EMBL/GenBank/DDBJ databases">
        <authorList>
            <person name="Sun Q."/>
            <person name="Mori K."/>
        </authorList>
    </citation>
    <scope>NUCLEOTIDE SEQUENCE [LARGE SCALE GENOMIC DNA]</scope>
    <source>
        <strain evidence="3 4">CCM 7765</strain>
    </source>
</reference>
<accession>A0ABV6HJI3</accession>
<feature type="transmembrane region" description="Helical" evidence="2">
    <location>
        <begin position="155"/>
        <end position="177"/>
    </location>
</feature>
<dbReference type="EMBL" id="JBHLWO010000002">
    <property type="protein sequence ID" value="MFC0319051.1"/>
    <property type="molecule type" value="Genomic_DNA"/>
</dbReference>
<dbReference type="PANTHER" id="PTHR33428:SF14">
    <property type="entry name" value="CARBOXYLESTERASE TYPE B DOMAIN-CONTAINING PROTEIN"/>
    <property type="match status" value="1"/>
</dbReference>
<sequence>MEQNIQQHPNSWWKRTRNWFQKAIAFFTPNNRTLKASGIGIFLVSLLFFAFNTIDGFLSAVGFGYYLLTLFCYVIASYVIAVIISFAIGLAAKTPRYFRQSIAFVIFFILFFDRLSWPYNWIVIGFVIIFPALIFGALSYWRQHKESQHTRKRQLPAIMVFGLGLVGLGLGLFLFLYPGRRVESIKNYKLLAKLPPTIKAANPAQRGKWQVSFLSYGSGNDKHRTIYGKDATIKSPTVDASFLLKSWTGISGKLRTWYFGFNETALPLNAMVWYPNNLQGPAPLVLIVHGNHLAQDWSESGYDYLGELLASKGYIVASVDENFLNGSFTDMPRGGLEKENGTRGWLMLKHLELWKKWNEDPSNPFYRRVDMNNIALVGHSRGGEAMSHAALFNSLPSFPDNANEKFDFNFSIKAYVAIAPVDGQYKPASILAPLQDINYLVIQGTHDMDMQSYGGLSTYKRIQYNPSYQGFKAGLYVHHANHGQFNTSWGKYDASRPFINQFNMTNVMEAKDQEQIAKVYISAFLDVHLRGMTAYTPLFMDYRSGRDWLPEQIYFNQYESSKSIFLARYEEDLNLTTATIPGVNINATNLSVWREAQHKLMWGDHLSRVAYIGWNLEDDKKLIGRYTFNFNDSIHLATEDKALVFNLTTSDESSLHLTKGKKSNREKRQEKDASRKEKKQKQNIEEMPPIDFTIELVDRSGNRLHFLLSNCFPLQPQIQKKLTKYAFLNANEDAEAIPDFFYFDLSRLKKNSASFDLNNLQSISFIFDQSPSGVIALDDIGFIPSF</sequence>
<dbReference type="SUPFAM" id="SSF53474">
    <property type="entry name" value="alpha/beta-Hydrolases"/>
    <property type="match status" value="1"/>
</dbReference>
<feature type="compositionally biased region" description="Basic and acidic residues" evidence="1">
    <location>
        <begin position="666"/>
        <end position="684"/>
    </location>
</feature>
<keyword evidence="4" id="KW-1185">Reference proteome</keyword>
<feature type="transmembrane region" description="Helical" evidence="2">
    <location>
        <begin position="36"/>
        <end position="54"/>
    </location>
</feature>
<protein>
    <recommendedName>
        <fullName evidence="5">Chlorophyllase-like protein</fullName>
    </recommendedName>
</protein>
<dbReference type="InterPro" id="IPR029058">
    <property type="entry name" value="AB_hydrolase_fold"/>
</dbReference>
<proteinExistence type="predicted"/>
<comment type="caution">
    <text evidence="3">The sequence shown here is derived from an EMBL/GenBank/DDBJ whole genome shotgun (WGS) entry which is preliminary data.</text>
</comment>
<feature type="transmembrane region" description="Helical" evidence="2">
    <location>
        <begin position="97"/>
        <end position="115"/>
    </location>
</feature>
<dbReference type="Pfam" id="PF07224">
    <property type="entry name" value="Chlorophyllase"/>
    <property type="match status" value="1"/>
</dbReference>
<dbReference type="Proteomes" id="UP001589774">
    <property type="component" value="Unassembled WGS sequence"/>
</dbReference>
<keyword evidence="2" id="KW-0472">Membrane</keyword>
<feature type="transmembrane region" description="Helical" evidence="2">
    <location>
        <begin position="121"/>
        <end position="143"/>
    </location>
</feature>
<feature type="region of interest" description="Disordered" evidence="1">
    <location>
        <begin position="656"/>
        <end position="684"/>
    </location>
</feature>
<evidence type="ECO:0000313" key="4">
    <source>
        <dbReference type="Proteomes" id="UP001589774"/>
    </source>
</evidence>
<name>A0ABV6HJI3_9SPHI</name>
<dbReference type="RefSeq" id="WP_130857869.1">
    <property type="nucleotide sequence ID" value="NZ_JBHLWO010000002.1"/>
</dbReference>